<dbReference type="Proteomes" id="UP000887576">
    <property type="component" value="Unplaced"/>
</dbReference>
<organism evidence="1 2">
    <name type="scientific">Panagrolaimus sp. JU765</name>
    <dbReference type="NCBI Taxonomy" id="591449"/>
    <lineage>
        <taxon>Eukaryota</taxon>
        <taxon>Metazoa</taxon>
        <taxon>Ecdysozoa</taxon>
        <taxon>Nematoda</taxon>
        <taxon>Chromadorea</taxon>
        <taxon>Rhabditida</taxon>
        <taxon>Tylenchina</taxon>
        <taxon>Panagrolaimomorpha</taxon>
        <taxon>Panagrolaimoidea</taxon>
        <taxon>Panagrolaimidae</taxon>
        <taxon>Panagrolaimus</taxon>
    </lineage>
</organism>
<protein>
    <submittedName>
        <fullName evidence="2">RNA-dependent RNA polymerase</fullName>
    </submittedName>
</protein>
<dbReference type="WBParaSite" id="JU765_v2.g20500.t1">
    <property type="protein sequence ID" value="JU765_v2.g20500.t1"/>
    <property type="gene ID" value="JU765_v2.g20500"/>
</dbReference>
<proteinExistence type="predicted"/>
<name>A0AC34QYJ1_9BILA</name>
<accession>A0AC34QYJ1</accession>
<reference evidence="2" key="1">
    <citation type="submission" date="2022-11" db="UniProtKB">
        <authorList>
            <consortium name="WormBaseParasite"/>
        </authorList>
    </citation>
    <scope>IDENTIFICATION</scope>
</reference>
<sequence>MPLDFSWENHGLEPMHETLRNCSAFIFAIGGNLSSLKEMLILARITLKSEFIIVEHFPIEKYQALPQNENYYVEMLKSLGYPGKYLLCKNYFVIKTSSSEDMVNMWYHVMKDRSLRDYFPLISYIRMFPIHGKYIIRKVIITPTRRILTPPTQTPFCPIFRHVDHKKIIEVSFEDDDGNVMFGSKRLSPLARYTCSNGIEIAGEIYHEFGSSNSKFCKRGSYFYRGSKEEILSILKTLGKFERALPAKIAARIGLNFTSVLEEFITEKQQVNIPDNLGRTALGAADFHGYLKPGQVFFRYSKEVDAYCEEKLVHVGPIAITRSPTLSLGDIQFVEAVDVPELHHIVDVLIFPTCGDRPIQDKISSGDLDGDEYFIFWDPELLLPYSQPPSEFTHPMPSRFDTIEIDQIQDHFPKFREEYMQKDNVGAISNSLTVFGELLGYDNLNVRRLAEKVDIALTYFKTGILAPNLEPHELSLFDPNHMLKEWKPMYSLKNVIGSFYDINGINVLEIQEILESDCSKPKMDELIDFPGWEKWKARAYMNFTTFKIEIDVLLCQNHLKSIGELFSNRIFKYLIRGQDIENLSAISPAGFTQKLIYDLTKKNREQALMKFIPGFTQFLAFKQNGFSSIYPPGILDDLKKYAVACYKIAYEDGKYLAFPWILWDVIDNVRSANKLQSTVGSINIPLEKLSISDNQSEIPPELQKIMDNFQKHCSTPLTDKEMCC</sequence>
<evidence type="ECO:0000313" key="1">
    <source>
        <dbReference type="Proteomes" id="UP000887576"/>
    </source>
</evidence>
<evidence type="ECO:0000313" key="2">
    <source>
        <dbReference type="WBParaSite" id="JU765_v2.g20500.t1"/>
    </source>
</evidence>